<keyword evidence="5" id="KW-0677">Repeat</keyword>
<keyword evidence="9 12" id="KW-0472">Membrane</keyword>
<dbReference type="Gene3D" id="1.20.1560.10">
    <property type="entry name" value="ABC transporter type 1, transmembrane domain"/>
    <property type="match status" value="1"/>
</dbReference>
<dbReference type="Pfam" id="PF00005">
    <property type="entry name" value="ABC_tran"/>
    <property type="match status" value="2"/>
</dbReference>
<dbReference type="PANTHER" id="PTHR45136">
    <property type="entry name" value="ABC TRANSPORTER DOMAIN-CONTAINING PROTEIN"/>
    <property type="match status" value="1"/>
</dbReference>
<evidence type="ECO:0000256" key="4">
    <source>
        <dbReference type="ARBA" id="ARBA00022692"/>
    </source>
</evidence>
<dbReference type="FunFam" id="3.40.50.300:FF:000205">
    <property type="entry name" value="ABC transporter B family member 4"/>
    <property type="match status" value="2"/>
</dbReference>
<dbReference type="InterPro" id="IPR017871">
    <property type="entry name" value="ABC_transporter-like_CS"/>
</dbReference>
<dbReference type="GO" id="GO:0005524">
    <property type="term" value="F:ATP binding"/>
    <property type="evidence" value="ECO:0007669"/>
    <property type="project" value="UniProtKB-KW"/>
</dbReference>
<evidence type="ECO:0000256" key="3">
    <source>
        <dbReference type="ARBA" id="ARBA00022448"/>
    </source>
</evidence>
<proteinExistence type="inferred from homology"/>
<dbReference type="FunFam" id="1.20.1560.10:FF:000029">
    <property type="entry name" value="ABC transporter B family member 1"/>
    <property type="match status" value="1"/>
</dbReference>
<feature type="transmembrane region" description="Helical" evidence="12">
    <location>
        <begin position="262"/>
        <end position="282"/>
    </location>
</feature>
<comment type="similarity">
    <text evidence="2">Belongs to the ABC transporter superfamily. ABCB family. Multidrug resistance exporter (TC 3.A.1.201) subfamily.</text>
</comment>
<feature type="transmembrane region" description="Helical" evidence="12">
    <location>
        <begin position="159"/>
        <end position="178"/>
    </location>
</feature>
<feature type="transmembrane region" description="Helical" evidence="12">
    <location>
        <begin position="896"/>
        <end position="916"/>
    </location>
</feature>
<comment type="subcellular location">
    <subcellularLocation>
        <location evidence="1">Cell membrane</location>
        <topology evidence="1">Multi-pass membrane protein</topology>
    </subcellularLocation>
</comment>
<dbReference type="InterPro" id="IPR036640">
    <property type="entry name" value="ABC1_TM_sf"/>
</dbReference>
<dbReference type="OrthoDB" id="6500128at2759"/>
<feature type="compositionally biased region" description="Polar residues" evidence="11">
    <location>
        <begin position="610"/>
        <end position="621"/>
    </location>
</feature>
<sequence length="1241" mass="135952">MSKHNTQTSRKVSNGSFRSIFMHADGADMFLMTFGFLGAVGDGISTPTMFYFTSTIMNSIGDFSSLSNDVFIDKINKNAEYLCFLAIGKFIACFLEGYCWARTAERQASRLRSDYLKAVLRQEVAYFDLNVTSTAEIITSVSSDSLVIQEVISEKVPVFVMYVSLFCGAYAAAFILLWRLAIVALPFIIVLVIPGLIYGRVLMRLSRKMREEYNKAGAVAEQAISSVRTVYSFVGENKSLTEYSAALEGSFKLGLKQGLAKGLAIGSNSVSYIVWSFLIWYGSRLVMYHGARGGTVFAVGAVITFGGVSLGSALSNVRYFSDAMAASERIREVIKRVPEIDSDNMEGEILQQVSGEVEFKNVKFAYPSRPESVIFKDFNLKVPAGKTVALVGGSGSGKSTVIALLQRFYDPQGGEICVDGLRIEKLQLKWLRSQMGLVSQEPALFATTVKENILFGKEDASMDEIIEASKASNAHNFISQLPQAYDTQVGERGIQMSGGQKQRIAIARAIIKSPRILLLDEATSALDSESERVVQDALDRASVGRTTIIIAHRLSTIRNANMIVVVQDGQVVESGHHDHLIQLENGLYTSLIRLQETKQNDEPITHSPLGPSSVSSTYDVHNTSSRRRSINVSRSNSVNHGAEDKFASQTNQVFPVPSFKRLLAMNIPEFRQALYGSLGAILFGAVQPVYSFGMGSMISVYFLVDHDEIKHKTTMYSLWFAGLAIFTMVINIIQHYNFAAMGEHLTKRVREKMLSKILSFEIGWFDQDENSTGALCSRLAKDANVVRSLVGDRCSLLIQTFSAVTVAFILGLVIAWRLALVMIAVQPLVIIGFYSKRVLLKTMSQKAMKAQEESSKLAVEAVSNLRTVTAFSSQPRILKMLQETQKAPMRESIRQAWYAGFGLALTQSLMPCTWALDFWYAGKLISAGQLGAKALFQTYLILVSTGRTIADAGTMTNDLAKGSDAVQSVFAVLDRHTLIEPDDAAGKKSDIITGHIEIRDVDFAYPARPNVMVFKGFSIDIEAGKSTALVGQSGSGKSTIIGLIERFYDPMKGVVKIDGRDIRAYHLRTLRKYIALVSQEPALFAGTIRENIIYGASETVSESEVIEAAKAANAHDFIAVLKDGYDTQCGDRGIQLSGGQKQRVAIARAILKNPSVLLLDEATSALDSQSEKVVQDALERMMVGRTSVVVAHRLSTIQSCNTIAVLEKGKVVEKGNHSSLLAKGPSGAYYMLVSLQKPNSG</sequence>
<keyword evidence="6" id="KW-0547">Nucleotide-binding</keyword>
<dbReference type="InterPro" id="IPR011527">
    <property type="entry name" value="ABC1_TM_dom"/>
</dbReference>
<feature type="transmembrane region" description="Helical" evidence="12">
    <location>
        <begin position="716"/>
        <end position="738"/>
    </location>
</feature>
<keyword evidence="16" id="KW-1185">Reference proteome</keyword>
<feature type="region of interest" description="Disordered" evidence="11">
    <location>
        <begin position="599"/>
        <end position="632"/>
    </location>
</feature>
<dbReference type="GO" id="GO:0055085">
    <property type="term" value="P:transmembrane transport"/>
    <property type="evidence" value="ECO:0000318"/>
    <property type="project" value="GO_Central"/>
</dbReference>
<reference evidence="15 16" key="1">
    <citation type="journal article" date="2017" name="Nat. Commun.">
        <title>Genome assembly with in vitro proximity ligation data and whole-genome triplication in lettuce.</title>
        <authorList>
            <person name="Reyes-Chin-Wo S."/>
            <person name="Wang Z."/>
            <person name="Yang X."/>
            <person name="Kozik A."/>
            <person name="Arikit S."/>
            <person name="Song C."/>
            <person name="Xia L."/>
            <person name="Froenicke L."/>
            <person name="Lavelle D.O."/>
            <person name="Truco M.J."/>
            <person name="Xia R."/>
            <person name="Zhu S."/>
            <person name="Xu C."/>
            <person name="Xu H."/>
            <person name="Xu X."/>
            <person name="Cox K."/>
            <person name="Korf I."/>
            <person name="Meyers B.C."/>
            <person name="Michelmore R.W."/>
        </authorList>
    </citation>
    <scope>NUCLEOTIDE SEQUENCE [LARGE SCALE GENOMIC DNA]</scope>
    <source>
        <strain evidence="16">cv. Salinas</strain>
        <tissue evidence="15">Seedlings</tissue>
    </source>
</reference>
<dbReference type="GO" id="GO:0005886">
    <property type="term" value="C:plasma membrane"/>
    <property type="evidence" value="ECO:0007669"/>
    <property type="project" value="UniProtKB-SubCell"/>
</dbReference>
<dbReference type="Pfam" id="PF00664">
    <property type="entry name" value="ABC_membrane"/>
    <property type="match status" value="2"/>
</dbReference>
<dbReference type="InterPro" id="IPR027417">
    <property type="entry name" value="P-loop_NTPase"/>
</dbReference>
<dbReference type="GO" id="GO:0140359">
    <property type="term" value="F:ABC-type transporter activity"/>
    <property type="evidence" value="ECO:0007669"/>
    <property type="project" value="InterPro"/>
</dbReference>
<keyword evidence="8 12" id="KW-1133">Transmembrane helix</keyword>
<feature type="transmembrane region" description="Helical" evidence="12">
    <location>
        <begin position="820"/>
        <end position="839"/>
    </location>
</feature>
<evidence type="ECO:0000259" key="13">
    <source>
        <dbReference type="PROSITE" id="PS50893"/>
    </source>
</evidence>
<dbReference type="SUPFAM" id="SSF52540">
    <property type="entry name" value="P-loop containing nucleoside triphosphate hydrolases"/>
    <property type="match status" value="2"/>
</dbReference>
<dbReference type="PROSITE" id="PS50929">
    <property type="entry name" value="ABC_TM1F"/>
    <property type="match status" value="2"/>
</dbReference>
<keyword evidence="10" id="KW-0325">Glycoprotein</keyword>
<dbReference type="PROSITE" id="PS00211">
    <property type="entry name" value="ABC_TRANSPORTER_1"/>
    <property type="match status" value="2"/>
</dbReference>
<keyword evidence="3" id="KW-0813">Transport</keyword>
<dbReference type="GO" id="GO:0016020">
    <property type="term" value="C:membrane"/>
    <property type="evidence" value="ECO:0000318"/>
    <property type="project" value="GO_Central"/>
</dbReference>
<dbReference type="SMART" id="SM00382">
    <property type="entry name" value="AAA"/>
    <property type="match status" value="2"/>
</dbReference>
<dbReference type="PANTHER" id="PTHR45136:SF2">
    <property type="entry name" value="ABC TRANSPORTER DOMAIN-CONTAINING PROTEIN"/>
    <property type="match status" value="1"/>
</dbReference>
<name>A0A9R1W7R3_LACSA</name>
<evidence type="ECO:0000256" key="10">
    <source>
        <dbReference type="ARBA" id="ARBA00023180"/>
    </source>
</evidence>
<evidence type="ECO:0000256" key="7">
    <source>
        <dbReference type="ARBA" id="ARBA00022840"/>
    </source>
</evidence>
<feature type="transmembrane region" description="Helical" evidence="12">
    <location>
        <begin position="796"/>
        <end position="814"/>
    </location>
</feature>
<gene>
    <name evidence="15" type="ORF">LSAT_V11C200083230</name>
</gene>
<keyword evidence="4 12" id="KW-0812">Transmembrane</keyword>
<dbReference type="Gramene" id="rna-gnl|WGS:NBSK|LSAT_2X90700_mrna">
    <property type="protein sequence ID" value="cds-PLY66208.1"/>
    <property type="gene ID" value="gene-LSAT_2X90700"/>
</dbReference>
<feature type="transmembrane region" description="Helical" evidence="12">
    <location>
        <begin position="79"/>
        <end position="101"/>
    </location>
</feature>
<evidence type="ECO:0000256" key="5">
    <source>
        <dbReference type="ARBA" id="ARBA00022737"/>
    </source>
</evidence>
<protein>
    <submittedName>
        <fullName evidence="15">Uncharacterized protein</fullName>
    </submittedName>
</protein>
<dbReference type="GO" id="GO:0016887">
    <property type="term" value="F:ATP hydrolysis activity"/>
    <property type="evidence" value="ECO:0007669"/>
    <property type="project" value="InterPro"/>
</dbReference>
<feature type="domain" description="ABC transmembrane type-1" evidence="14">
    <location>
        <begin position="676"/>
        <end position="961"/>
    </location>
</feature>
<evidence type="ECO:0000256" key="6">
    <source>
        <dbReference type="ARBA" id="ARBA00022741"/>
    </source>
</evidence>
<dbReference type="SUPFAM" id="SSF90123">
    <property type="entry name" value="ABC transporter transmembrane region"/>
    <property type="match status" value="2"/>
</dbReference>
<feature type="transmembrane region" description="Helical" evidence="12">
    <location>
        <begin position="184"/>
        <end position="203"/>
    </location>
</feature>
<dbReference type="AlphaFoldDB" id="A0A9R1W7R3"/>
<feature type="transmembrane region" description="Helical" evidence="12">
    <location>
        <begin position="294"/>
        <end position="314"/>
    </location>
</feature>
<organism evidence="15 16">
    <name type="scientific">Lactuca sativa</name>
    <name type="common">Garden lettuce</name>
    <dbReference type="NCBI Taxonomy" id="4236"/>
    <lineage>
        <taxon>Eukaryota</taxon>
        <taxon>Viridiplantae</taxon>
        <taxon>Streptophyta</taxon>
        <taxon>Embryophyta</taxon>
        <taxon>Tracheophyta</taxon>
        <taxon>Spermatophyta</taxon>
        <taxon>Magnoliopsida</taxon>
        <taxon>eudicotyledons</taxon>
        <taxon>Gunneridae</taxon>
        <taxon>Pentapetalae</taxon>
        <taxon>asterids</taxon>
        <taxon>campanulids</taxon>
        <taxon>Asterales</taxon>
        <taxon>Asteraceae</taxon>
        <taxon>Cichorioideae</taxon>
        <taxon>Cichorieae</taxon>
        <taxon>Lactucinae</taxon>
        <taxon>Lactuca</taxon>
    </lineage>
</organism>
<dbReference type="FunFam" id="1.20.1560.10:FF:000126">
    <property type="entry name" value="Putative ABC transporter B family member 8"/>
    <property type="match status" value="1"/>
</dbReference>
<dbReference type="CDD" id="cd18577">
    <property type="entry name" value="ABC_6TM_Pgp_ABCB1_D1_like"/>
    <property type="match status" value="1"/>
</dbReference>
<evidence type="ECO:0000259" key="14">
    <source>
        <dbReference type="PROSITE" id="PS50929"/>
    </source>
</evidence>
<dbReference type="CDD" id="cd18578">
    <property type="entry name" value="ABC_6TM_Pgp_ABCB1_D2_like"/>
    <property type="match status" value="1"/>
</dbReference>
<accession>A0A9R1W7R3</accession>
<feature type="domain" description="ABC transmembrane type-1" evidence="14">
    <location>
        <begin position="34"/>
        <end position="322"/>
    </location>
</feature>
<evidence type="ECO:0000256" key="9">
    <source>
        <dbReference type="ARBA" id="ARBA00023136"/>
    </source>
</evidence>
<dbReference type="EMBL" id="NBSK02000002">
    <property type="protein sequence ID" value="KAJ0220111.1"/>
    <property type="molecule type" value="Genomic_DNA"/>
</dbReference>
<evidence type="ECO:0000313" key="16">
    <source>
        <dbReference type="Proteomes" id="UP000235145"/>
    </source>
</evidence>
<dbReference type="InterPro" id="IPR003439">
    <property type="entry name" value="ABC_transporter-like_ATP-bd"/>
</dbReference>
<evidence type="ECO:0000313" key="15">
    <source>
        <dbReference type="EMBL" id="KAJ0220111.1"/>
    </source>
</evidence>
<evidence type="ECO:0000256" key="8">
    <source>
        <dbReference type="ARBA" id="ARBA00022989"/>
    </source>
</evidence>
<dbReference type="Proteomes" id="UP000235145">
    <property type="component" value="Unassembled WGS sequence"/>
</dbReference>
<dbReference type="GO" id="GO:0042626">
    <property type="term" value="F:ATPase-coupled transmembrane transporter activity"/>
    <property type="evidence" value="ECO:0000318"/>
    <property type="project" value="GO_Central"/>
</dbReference>
<evidence type="ECO:0000256" key="2">
    <source>
        <dbReference type="ARBA" id="ARBA00007577"/>
    </source>
</evidence>
<comment type="caution">
    <text evidence="15">The sequence shown here is derived from an EMBL/GenBank/DDBJ whole genome shotgun (WGS) entry which is preliminary data.</text>
</comment>
<dbReference type="Gene3D" id="3.40.50.300">
    <property type="entry name" value="P-loop containing nucleotide triphosphate hydrolases"/>
    <property type="match status" value="2"/>
</dbReference>
<dbReference type="InterPro" id="IPR003593">
    <property type="entry name" value="AAA+_ATPase"/>
</dbReference>
<feature type="domain" description="ABC transporter" evidence="13">
    <location>
        <begin position="996"/>
        <end position="1233"/>
    </location>
</feature>
<dbReference type="PROSITE" id="PS50893">
    <property type="entry name" value="ABC_TRANSPORTER_2"/>
    <property type="match status" value="2"/>
</dbReference>
<evidence type="ECO:0000256" key="1">
    <source>
        <dbReference type="ARBA" id="ARBA00004651"/>
    </source>
</evidence>
<evidence type="ECO:0000256" key="11">
    <source>
        <dbReference type="SAM" id="MobiDB-lite"/>
    </source>
</evidence>
<evidence type="ECO:0000256" key="12">
    <source>
        <dbReference type="SAM" id="Phobius"/>
    </source>
</evidence>
<dbReference type="CDD" id="cd03249">
    <property type="entry name" value="ABC_MTABC3_MDL1_MDL2"/>
    <property type="match status" value="2"/>
</dbReference>
<feature type="transmembrane region" description="Helical" evidence="12">
    <location>
        <begin position="673"/>
        <end position="704"/>
    </location>
</feature>
<feature type="domain" description="ABC transporter" evidence="13">
    <location>
        <begin position="357"/>
        <end position="593"/>
    </location>
</feature>
<keyword evidence="7" id="KW-0067">ATP-binding</keyword>